<reference evidence="2 3" key="1">
    <citation type="submission" date="2024-07" db="EMBL/GenBank/DDBJ databases">
        <title>Section-level genome sequencing and comparative genomics of Aspergillus sections Usti and Cavernicolus.</title>
        <authorList>
            <consortium name="Lawrence Berkeley National Laboratory"/>
            <person name="Nybo J.L."/>
            <person name="Vesth T.C."/>
            <person name="Theobald S."/>
            <person name="Frisvad J.C."/>
            <person name="Larsen T.O."/>
            <person name="Kjaerboelling I."/>
            <person name="Rothschild-Mancinelli K."/>
            <person name="Lyhne E.K."/>
            <person name="Kogle M.E."/>
            <person name="Barry K."/>
            <person name="Clum A."/>
            <person name="Na H."/>
            <person name="Ledsgaard L."/>
            <person name="Lin J."/>
            <person name="Lipzen A."/>
            <person name="Kuo A."/>
            <person name="Riley R."/>
            <person name="Mondo S."/>
            <person name="Labutti K."/>
            <person name="Haridas S."/>
            <person name="Pangalinan J."/>
            <person name="Salamov A.A."/>
            <person name="Simmons B.A."/>
            <person name="Magnuson J.K."/>
            <person name="Chen J."/>
            <person name="Drula E."/>
            <person name="Henrissat B."/>
            <person name="Wiebenga A."/>
            <person name="Lubbers R.J."/>
            <person name="Gomes A.C."/>
            <person name="Makela M.R."/>
            <person name="Stajich J."/>
            <person name="Grigoriev I.V."/>
            <person name="Mortensen U.H."/>
            <person name="De Vries R.P."/>
            <person name="Baker S.E."/>
            <person name="Andersen M.R."/>
        </authorList>
    </citation>
    <scope>NUCLEOTIDE SEQUENCE [LARGE SCALE GENOMIC DNA]</scope>
    <source>
        <strain evidence="2 3">CBS 209.92</strain>
    </source>
</reference>
<accession>A0ABR4GKF0</accession>
<dbReference type="EMBL" id="JBFTWV010000007">
    <property type="protein sequence ID" value="KAL2799537.1"/>
    <property type="molecule type" value="Genomic_DNA"/>
</dbReference>
<protein>
    <submittedName>
        <fullName evidence="2">Uncharacterized protein</fullName>
    </submittedName>
</protein>
<evidence type="ECO:0000256" key="1">
    <source>
        <dbReference type="SAM" id="SignalP"/>
    </source>
</evidence>
<dbReference type="InterPro" id="IPR049511">
    <property type="entry name" value="PGH-like_rpt"/>
</dbReference>
<comment type="caution">
    <text evidence="2">The sequence shown here is derived from an EMBL/GenBank/DDBJ whole genome shotgun (WGS) entry which is preliminary data.</text>
</comment>
<feature type="chain" id="PRO_5045595635" evidence="1">
    <location>
        <begin position="19"/>
        <end position="275"/>
    </location>
</feature>
<dbReference type="Proteomes" id="UP001610563">
    <property type="component" value="Unassembled WGS sequence"/>
</dbReference>
<keyword evidence="1" id="KW-0732">Signal</keyword>
<evidence type="ECO:0000313" key="3">
    <source>
        <dbReference type="Proteomes" id="UP001610563"/>
    </source>
</evidence>
<name>A0ABR4GKF0_9EURO</name>
<proteinExistence type="predicted"/>
<keyword evidence="3" id="KW-1185">Reference proteome</keyword>
<feature type="signal peptide" evidence="1">
    <location>
        <begin position="1"/>
        <end position="18"/>
    </location>
</feature>
<sequence>MKFLLILLPLVLALFVEAAEWHAHYRMTSDEYQSTAEYYVDQGYRIKSVSGYARDNEDNYAAIFEKNTNGLAWVSHHRMTSTSYQAKFDKYIADGYRLRQVNGYTVDGTAYFAAIWDKSPAPGPWVARHNIDGPSLQKYNDEYIEKGYRVADVSAYEVDGKARFAAIWEKVDDGNAWWAWASMTASDYQAKFDKYLKDGYRLTDVSGYAIGNKVYYAAIWDTSAASGAWVARHGMDSPTFQSLFNKYKAEGYVLEVLSGYNTGTADRYAALWIKP</sequence>
<gene>
    <name evidence="2" type="ORF">BJX66DRAFT_293099</name>
</gene>
<evidence type="ECO:0000313" key="2">
    <source>
        <dbReference type="EMBL" id="KAL2799537.1"/>
    </source>
</evidence>
<organism evidence="2 3">
    <name type="scientific">Aspergillus keveii</name>
    <dbReference type="NCBI Taxonomy" id="714993"/>
    <lineage>
        <taxon>Eukaryota</taxon>
        <taxon>Fungi</taxon>
        <taxon>Dikarya</taxon>
        <taxon>Ascomycota</taxon>
        <taxon>Pezizomycotina</taxon>
        <taxon>Eurotiomycetes</taxon>
        <taxon>Eurotiomycetidae</taxon>
        <taxon>Eurotiales</taxon>
        <taxon>Aspergillaceae</taxon>
        <taxon>Aspergillus</taxon>
        <taxon>Aspergillus subgen. Nidulantes</taxon>
    </lineage>
</organism>
<dbReference type="Pfam" id="PF17660">
    <property type="entry name" value="BTRD1"/>
    <property type="match status" value="5"/>
</dbReference>